<gene>
    <name evidence="1" type="ORF">FB192DRAFT_1070992</name>
</gene>
<organism evidence="1 2">
    <name type="scientific">Mucor circinelloides f. lusitanicus</name>
    <name type="common">Mucor racemosus var. lusitanicus</name>
    <dbReference type="NCBI Taxonomy" id="29924"/>
    <lineage>
        <taxon>Eukaryota</taxon>
        <taxon>Fungi</taxon>
        <taxon>Fungi incertae sedis</taxon>
        <taxon>Mucoromycota</taxon>
        <taxon>Mucoromycotina</taxon>
        <taxon>Mucoromycetes</taxon>
        <taxon>Mucorales</taxon>
        <taxon>Mucorineae</taxon>
        <taxon>Mucoraceae</taxon>
        <taxon>Mucor</taxon>
    </lineage>
</organism>
<comment type="caution">
    <text evidence="1">The sequence shown here is derived from an EMBL/GenBank/DDBJ whole genome shotgun (WGS) entry which is preliminary data.</text>
</comment>
<accession>A0A8H4BIV6</accession>
<protein>
    <submittedName>
        <fullName evidence="1">Uncharacterized protein</fullName>
    </submittedName>
</protein>
<evidence type="ECO:0000313" key="1">
    <source>
        <dbReference type="EMBL" id="KAF1802929.1"/>
    </source>
</evidence>
<reference evidence="1 2" key="1">
    <citation type="submission" date="2019-09" db="EMBL/GenBank/DDBJ databases">
        <authorList>
            <consortium name="DOE Joint Genome Institute"/>
            <person name="Mondo S.J."/>
            <person name="Navarro-Mendoza M.I."/>
            <person name="Perez-Arques C."/>
            <person name="Panchal S."/>
            <person name="Nicolas F.E."/>
            <person name="Ganguly P."/>
            <person name="Pangilinan J."/>
            <person name="Grigoriev I."/>
            <person name="Heitman J."/>
            <person name="Sanya K."/>
            <person name="Garre V."/>
        </authorList>
    </citation>
    <scope>NUCLEOTIDE SEQUENCE [LARGE SCALE GENOMIC DNA]</scope>
    <source>
        <strain evidence="1 2">MU402</strain>
    </source>
</reference>
<dbReference type="EMBL" id="JAAECE010000003">
    <property type="protein sequence ID" value="KAF1802929.1"/>
    <property type="molecule type" value="Genomic_DNA"/>
</dbReference>
<proteinExistence type="predicted"/>
<dbReference type="Proteomes" id="UP000469890">
    <property type="component" value="Unassembled WGS sequence"/>
</dbReference>
<sequence length="112" mass="12932">MVSRSFLSQRCSLLAQGIYKFGNMGRHHLEHWYQSHVWTMIHKCFGKIHGVEAIIRESASLSSKRRMNQNRTPTAIDSVPRLAYGHKCDPVFRLYDNSFSYGACQDQCPRLA</sequence>
<dbReference type="AlphaFoldDB" id="A0A8H4BIV6"/>
<evidence type="ECO:0000313" key="2">
    <source>
        <dbReference type="Proteomes" id="UP000469890"/>
    </source>
</evidence>
<name>A0A8H4BIV6_MUCCL</name>